<dbReference type="GO" id="GO:0046100">
    <property type="term" value="P:hypoxanthine metabolic process"/>
    <property type="evidence" value="ECO:0007669"/>
    <property type="project" value="TreeGrafter"/>
</dbReference>
<proteinExistence type="predicted"/>
<comment type="catalytic activity">
    <reaction evidence="1">
        <text>GMP + diphosphate = guanine + 5-phospho-alpha-D-ribose 1-diphosphate</text>
        <dbReference type="Rhea" id="RHEA:25424"/>
        <dbReference type="ChEBI" id="CHEBI:16235"/>
        <dbReference type="ChEBI" id="CHEBI:33019"/>
        <dbReference type="ChEBI" id="CHEBI:58017"/>
        <dbReference type="ChEBI" id="CHEBI:58115"/>
        <dbReference type="EC" id="2.4.2.8"/>
    </reaction>
    <physiologicalReaction direction="right-to-left" evidence="1">
        <dbReference type="Rhea" id="RHEA:25426"/>
    </physiologicalReaction>
</comment>
<dbReference type="PANTHER" id="PTHR43340">
    <property type="entry name" value="HYPOXANTHINE-GUANINE PHOSPHORIBOSYLTRANSFERASE"/>
    <property type="match status" value="1"/>
</dbReference>
<dbReference type="SUPFAM" id="SSF53271">
    <property type="entry name" value="PRTase-like"/>
    <property type="match status" value="1"/>
</dbReference>
<evidence type="ECO:0000256" key="2">
    <source>
        <dbReference type="ARBA" id="ARBA00049402"/>
    </source>
</evidence>
<dbReference type="InterPro" id="IPR029057">
    <property type="entry name" value="PRTase-like"/>
</dbReference>
<dbReference type="Pfam" id="PF00156">
    <property type="entry name" value="Pribosyltran"/>
    <property type="match status" value="1"/>
</dbReference>
<dbReference type="Proteomes" id="UP000029273">
    <property type="component" value="Unassembled WGS sequence"/>
</dbReference>
<protein>
    <submittedName>
        <fullName evidence="4">Hypoxanthine-guanine phosphoribosyltransferase</fullName>
    </submittedName>
</protein>
<keyword evidence="4" id="KW-0808">Transferase</keyword>
<dbReference type="InterPro" id="IPR000836">
    <property type="entry name" value="PRTase_dom"/>
</dbReference>
<dbReference type="PANTHER" id="PTHR43340:SF1">
    <property type="entry name" value="HYPOXANTHINE PHOSPHORIBOSYLTRANSFERASE"/>
    <property type="match status" value="1"/>
</dbReference>
<organism evidence="4 5">
    <name type="scientific">Acidihalobacter prosperus</name>
    <dbReference type="NCBI Taxonomy" id="160660"/>
    <lineage>
        <taxon>Bacteria</taxon>
        <taxon>Pseudomonadati</taxon>
        <taxon>Pseudomonadota</taxon>
        <taxon>Gammaproteobacteria</taxon>
        <taxon>Chromatiales</taxon>
        <taxon>Ectothiorhodospiraceae</taxon>
        <taxon>Acidihalobacter</taxon>
    </lineage>
</organism>
<dbReference type="GO" id="GO:0004422">
    <property type="term" value="F:hypoxanthine phosphoribosyltransferase activity"/>
    <property type="evidence" value="ECO:0007669"/>
    <property type="project" value="TreeGrafter"/>
</dbReference>
<reference evidence="4 5" key="1">
    <citation type="journal article" date="2014" name="Genome Announc.">
        <title>Draft Genome Sequence of the Iron-Oxidizing, Acidophilic, and Halotolerant 'Thiobacillus prosperus' Type Strain DSM 5130.</title>
        <authorList>
            <person name="Ossandon F.J."/>
            <person name="Cardenas J.P."/>
            <person name="Corbett M."/>
            <person name="Quatrini R."/>
            <person name="Holmes D.S."/>
            <person name="Watkin E."/>
        </authorList>
    </citation>
    <scope>NUCLEOTIDE SEQUENCE [LARGE SCALE GENOMIC DNA]</scope>
    <source>
        <strain evidence="4 5">DSM 5130</strain>
    </source>
</reference>
<keyword evidence="4" id="KW-0328">Glycosyltransferase</keyword>
<dbReference type="GO" id="GO:0032264">
    <property type="term" value="P:IMP salvage"/>
    <property type="evidence" value="ECO:0007669"/>
    <property type="project" value="TreeGrafter"/>
</dbReference>
<dbReference type="Gene3D" id="3.40.50.2020">
    <property type="match status" value="1"/>
</dbReference>
<dbReference type="GO" id="GO:0000287">
    <property type="term" value="F:magnesium ion binding"/>
    <property type="evidence" value="ECO:0007669"/>
    <property type="project" value="TreeGrafter"/>
</dbReference>
<dbReference type="STRING" id="160660.BJI67_08295"/>
<keyword evidence="5" id="KW-1185">Reference proteome</keyword>
<sequence length="201" mass="21865">MGGTHSDERTVPSVGPGPDDAARVLREADCLHSAEEVERAIDALAASVSQAYGSLNPLLLVVMTGGFVFAGQLLTRLNFPLQVDYLHATRYRSGTQGHDVQWRVHPKIPLDGRHVLVIDDILDEGHTLHAVIESCRAAGAQSVGTAVLVDKQHDRKFRDIKADFAGLAVADRYVFGYGLDYHEFLRNAPGIYAVAEAEHLA</sequence>
<dbReference type="GO" id="GO:0005829">
    <property type="term" value="C:cytosol"/>
    <property type="evidence" value="ECO:0007669"/>
    <property type="project" value="TreeGrafter"/>
</dbReference>
<evidence type="ECO:0000313" key="5">
    <source>
        <dbReference type="Proteomes" id="UP000029273"/>
    </source>
</evidence>
<dbReference type="EMBL" id="JQSG02000001">
    <property type="protein sequence ID" value="OBS10890.1"/>
    <property type="molecule type" value="Genomic_DNA"/>
</dbReference>
<dbReference type="GO" id="GO:0032263">
    <property type="term" value="P:GMP salvage"/>
    <property type="evidence" value="ECO:0007669"/>
    <property type="project" value="TreeGrafter"/>
</dbReference>
<evidence type="ECO:0000256" key="1">
    <source>
        <dbReference type="ARBA" id="ARBA00048811"/>
    </source>
</evidence>
<accession>A0A1A6C8L5</accession>
<dbReference type="AlphaFoldDB" id="A0A1A6C8L5"/>
<evidence type="ECO:0000259" key="3">
    <source>
        <dbReference type="Pfam" id="PF00156"/>
    </source>
</evidence>
<dbReference type="GO" id="GO:0006178">
    <property type="term" value="P:guanine salvage"/>
    <property type="evidence" value="ECO:0007669"/>
    <property type="project" value="TreeGrafter"/>
</dbReference>
<dbReference type="CDD" id="cd06223">
    <property type="entry name" value="PRTases_typeI"/>
    <property type="match status" value="1"/>
</dbReference>
<comment type="catalytic activity">
    <reaction evidence="2">
        <text>IMP + diphosphate = hypoxanthine + 5-phospho-alpha-D-ribose 1-diphosphate</text>
        <dbReference type="Rhea" id="RHEA:17973"/>
        <dbReference type="ChEBI" id="CHEBI:17368"/>
        <dbReference type="ChEBI" id="CHEBI:33019"/>
        <dbReference type="ChEBI" id="CHEBI:58017"/>
        <dbReference type="ChEBI" id="CHEBI:58053"/>
        <dbReference type="EC" id="2.4.2.8"/>
    </reaction>
    <physiologicalReaction direction="right-to-left" evidence="2">
        <dbReference type="Rhea" id="RHEA:17975"/>
    </physiologicalReaction>
</comment>
<dbReference type="NCBIfam" id="NF006605">
    <property type="entry name" value="PRK09162.1"/>
    <property type="match status" value="1"/>
</dbReference>
<evidence type="ECO:0000313" key="4">
    <source>
        <dbReference type="EMBL" id="OBS10890.1"/>
    </source>
</evidence>
<dbReference type="InterPro" id="IPR050408">
    <property type="entry name" value="HGPRT"/>
</dbReference>
<name>A0A1A6C8L5_9GAMM</name>
<dbReference type="OrthoDB" id="9802824at2"/>
<gene>
    <name evidence="4" type="ORF">Thpro_020606</name>
</gene>
<dbReference type="RefSeq" id="WP_082954392.1">
    <property type="nucleotide sequence ID" value="NZ_JQSG02000001.1"/>
</dbReference>
<feature type="domain" description="Phosphoribosyltransferase" evidence="3">
    <location>
        <begin position="31"/>
        <end position="164"/>
    </location>
</feature>
<comment type="caution">
    <text evidence="4">The sequence shown here is derived from an EMBL/GenBank/DDBJ whole genome shotgun (WGS) entry which is preliminary data.</text>
</comment>